<name>A0A0A9EIR5_ARUDO</name>
<organism evidence="1">
    <name type="scientific">Arundo donax</name>
    <name type="common">Giant reed</name>
    <name type="synonym">Donax arundinaceus</name>
    <dbReference type="NCBI Taxonomy" id="35708"/>
    <lineage>
        <taxon>Eukaryota</taxon>
        <taxon>Viridiplantae</taxon>
        <taxon>Streptophyta</taxon>
        <taxon>Embryophyta</taxon>
        <taxon>Tracheophyta</taxon>
        <taxon>Spermatophyta</taxon>
        <taxon>Magnoliopsida</taxon>
        <taxon>Liliopsida</taxon>
        <taxon>Poales</taxon>
        <taxon>Poaceae</taxon>
        <taxon>PACMAD clade</taxon>
        <taxon>Arundinoideae</taxon>
        <taxon>Arundineae</taxon>
        <taxon>Arundo</taxon>
    </lineage>
</organism>
<accession>A0A0A9EIR5</accession>
<reference evidence="1" key="2">
    <citation type="journal article" date="2015" name="Data Brief">
        <title>Shoot transcriptome of the giant reed, Arundo donax.</title>
        <authorList>
            <person name="Barrero R.A."/>
            <person name="Guerrero F.D."/>
            <person name="Moolhuijzen P."/>
            <person name="Goolsby J.A."/>
            <person name="Tidwell J."/>
            <person name="Bellgard S.E."/>
            <person name="Bellgard M.I."/>
        </authorList>
    </citation>
    <scope>NUCLEOTIDE SEQUENCE</scope>
    <source>
        <tissue evidence="1">Shoot tissue taken approximately 20 cm above the soil surface</tissue>
    </source>
</reference>
<reference evidence="1" key="1">
    <citation type="submission" date="2014-09" db="EMBL/GenBank/DDBJ databases">
        <authorList>
            <person name="Magalhaes I.L.F."/>
            <person name="Oliveira U."/>
            <person name="Santos F.R."/>
            <person name="Vidigal T.H.D.A."/>
            <person name="Brescovit A.D."/>
            <person name="Santos A.J."/>
        </authorList>
    </citation>
    <scope>NUCLEOTIDE SEQUENCE</scope>
    <source>
        <tissue evidence="1">Shoot tissue taken approximately 20 cm above the soil surface</tissue>
    </source>
</reference>
<sequence>MTRIENSSLKIQKKASYTTCI</sequence>
<dbReference type="EMBL" id="GBRH01197914">
    <property type="protein sequence ID" value="JAD99981.1"/>
    <property type="molecule type" value="Transcribed_RNA"/>
</dbReference>
<proteinExistence type="predicted"/>
<evidence type="ECO:0000313" key="1">
    <source>
        <dbReference type="EMBL" id="JAD99981.1"/>
    </source>
</evidence>
<protein>
    <submittedName>
        <fullName evidence="1">Uncharacterized protein</fullName>
    </submittedName>
</protein>
<dbReference type="AlphaFoldDB" id="A0A0A9EIR5"/>